<evidence type="ECO:0000313" key="2">
    <source>
        <dbReference type="EMBL" id="GAU99046.1"/>
    </source>
</evidence>
<dbReference type="EMBL" id="BDGG01000005">
    <property type="protein sequence ID" value="GAU99046.1"/>
    <property type="molecule type" value="Genomic_DNA"/>
</dbReference>
<organism evidence="2 3">
    <name type="scientific">Ramazzottius varieornatus</name>
    <name type="common">Water bear</name>
    <name type="synonym">Tardigrade</name>
    <dbReference type="NCBI Taxonomy" id="947166"/>
    <lineage>
        <taxon>Eukaryota</taxon>
        <taxon>Metazoa</taxon>
        <taxon>Ecdysozoa</taxon>
        <taxon>Tardigrada</taxon>
        <taxon>Eutardigrada</taxon>
        <taxon>Parachela</taxon>
        <taxon>Hypsibioidea</taxon>
        <taxon>Ramazzottiidae</taxon>
        <taxon>Ramazzottius</taxon>
    </lineage>
</organism>
<evidence type="ECO:0000256" key="1">
    <source>
        <dbReference type="SAM" id="MobiDB-lite"/>
    </source>
</evidence>
<evidence type="ECO:0000313" key="3">
    <source>
        <dbReference type="Proteomes" id="UP000186922"/>
    </source>
</evidence>
<reference evidence="2 3" key="1">
    <citation type="journal article" date="2016" name="Nat. Commun.">
        <title>Extremotolerant tardigrade genome and improved radiotolerance of human cultured cells by tardigrade-unique protein.</title>
        <authorList>
            <person name="Hashimoto T."/>
            <person name="Horikawa D.D."/>
            <person name="Saito Y."/>
            <person name="Kuwahara H."/>
            <person name="Kozuka-Hata H."/>
            <person name="Shin-I T."/>
            <person name="Minakuchi Y."/>
            <person name="Ohishi K."/>
            <person name="Motoyama A."/>
            <person name="Aizu T."/>
            <person name="Enomoto A."/>
            <person name="Kondo K."/>
            <person name="Tanaka S."/>
            <person name="Hara Y."/>
            <person name="Koshikawa S."/>
            <person name="Sagara H."/>
            <person name="Miura T."/>
            <person name="Yokobori S."/>
            <person name="Miyagawa K."/>
            <person name="Suzuki Y."/>
            <person name="Kubo T."/>
            <person name="Oyama M."/>
            <person name="Kohara Y."/>
            <person name="Fujiyama A."/>
            <person name="Arakawa K."/>
            <person name="Katayama T."/>
            <person name="Toyoda A."/>
            <person name="Kunieda T."/>
        </authorList>
    </citation>
    <scope>NUCLEOTIDE SEQUENCE [LARGE SCALE GENOMIC DNA]</scope>
    <source>
        <strain evidence="2 3">YOKOZUNA-1</strain>
    </source>
</reference>
<name>A0A1D1VBN1_RAMVA</name>
<comment type="caution">
    <text evidence="2">The sequence shown here is derived from an EMBL/GenBank/DDBJ whole genome shotgun (WGS) entry which is preliminary data.</text>
</comment>
<protein>
    <submittedName>
        <fullName evidence="2">Uncharacterized protein</fullName>
    </submittedName>
</protein>
<feature type="region of interest" description="Disordered" evidence="1">
    <location>
        <begin position="107"/>
        <end position="128"/>
    </location>
</feature>
<dbReference type="Proteomes" id="UP000186922">
    <property type="component" value="Unassembled WGS sequence"/>
</dbReference>
<accession>A0A1D1VBN1</accession>
<gene>
    <name evidence="2" type="primary">RvY_10100</name>
    <name evidence="2" type="synonym">RvY_10100.2</name>
    <name evidence="2" type="ORF">RvY_10100-2</name>
</gene>
<dbReference type="AlphaFoldDB" id="A0A1D1VBN1"/>
<keyword evidence="3" id="KW-1185">Reference proteome</keyword>
<sequence>MIICCITGFRFYQKRKFEQSLLDNWWQINRDDVKKRHEAKASTATLQAGSRPSVKAKSALFSASSQGSNEEAVFYTVGRYQGKMVHIREIHCPIEITRDFLVHMKRATRSGTRKSQPTGRTMYGDQPRNHLHDVLRKAKLGRSPPERLDIFGLVVQIFSRVRLDQWNGLSACFLFAVLRLPDFFQLRDRRAFRLKDHRLPLPDASTTTLRPSRSASRFALQL</sequence>
<proteinExistence type="predicted"/>